<dbReference type="EMBL" id="JAUSUZ010000001">
    <property type="protein sequence ID" value="MDQ0371047.1"/>
    <property type="molecule type" value="Genomic_DNA"/>
</dbReference>
<sequence length="106" mass="11838">MKNDRMTGMARLWTAHRDAAFPDRLRSVDIAGIEMVMLDADVAGCISTWLNDGGNIDDRWWDVLAARERDLERVVPELSGDEAAYFQRLLDMTVSVLDSSGELPPG</sequence>
<organism evidence="1 2">
    <name type="scientific">Catenuloplanes indicus</name>
    <dbReference type="NCBI Taxonomy" id="137267"/>
    <lineage>
        <taxon>Bacteria</taxon>
        <taxon>Bacillati</taxon>
        <taxon>Actinomycetota</taxon>
        <taxon>Actinomycetes</taxon>
        <taxon>Micromonosporales</taxon>
        <taxon>Micromonosporaceae</taxon>
        <taxon>Catenuloplanes</taxon>
    </lineage>
</organism>
<protein>
    <submittedName>
        <fullName evidence="1">Uncharacterized protein</fullName>
    </submittedName>
</protein>
<keyword evidence="2" id="KW-1185">Reference proteome</keyword>
<proteinExistence type="predicted"/>
<comment type="caution">
    <text evidence="1">The sequence shown here is derived from an EMBL/GenBank/DDBJ whole genome shotgun (WGS) entry which is preliminary data.</text>
</comment>
<evidence type="ECO:0000313" key="1">
    <source>
        <dbReference type="EMBL" id="MDQ0371047.1"/>
    </source>
</evidence>
<evidence type="ECO:0000313" key="2">
    <source>
        <dbReference type="Proteomes" id="UP001240236"/>
    </source>
</evidence>
<reference evidence="1 2" key="1">
    <citation type="submission" date="2023-07" db="EMBL/GenBank/DDBJ databases">
        <title>Sequencing the genomes of 1000 actinobacteria strains.</title>
        <authorList>
            <person name="Klenk H.-P."/>
        </authorList>
    </citation>
    <scope>NUCLEOTIDE SEQUENCE [LARGE SCALE GENOMIC DNA]</scope>
    <source>
        <strain evidence="1 2">DSM 44709</strain>
    </source>
</reference>
<dbReference type="Proteomes" id="UP001240236">
    <property type="component" value="Unassembled WGS sequence"/>
</dbReference>
<accession>A0AAE3W9Q2</accession>
<dbReference type="RefSeq" id="WP_307247506.1">
    <property type="nucleotide sequence ID" value="NZ_JAUSUZ010000001.1"/>
</dbReference>
<name>A0AAE3W9Q2_9ACTN</name>
<dbReference type="AlphaFoldDB" id="A0AAE3W9Q2"/>
<gene>
    <name evidence="1" type="ORF">J2S42_007716</name>
</gene>